<dbReference type="AlphaFoldDB" id="A0A4Y7LG71"/>
<accession>A0A4Y7LG71</accession>
<proteinExistence type="predicted"/>
<protein>
    <submittedName>
        <fullName evidence="1">Uncharacterized protein</fullName>
    </submittedName>
</protein>
<dbReference type="Gramene" id="RZC83165">
    <property type="protein sequence ID" value="RZC83165"/>
    <property type="gene ID" value="C5167_045951"/>
</dbReference>
<keyword evidence="2" id="KW-1185">Reference proteome</keyword>
<evidence type="ECO:0000313" key="1">
    <source>
        <dbReference type="EMBL" id="RZC83165.1"/>
    </source>
</evidence>
<dbReference type="EMBL" id="CM010725">
    <property type="protein sequence ID" value="RZC83165.1"/>
    <property type="molecule type" value="Genomic_DNA"/>
</dbReference>
<feature type="non-terminal residue" evidence="1">
    <location>
        <position position="1"/>
    </location>
</feature>
<sequence>VGKACEQGGGRDQPYWLDLGWDVIYPCNICVPVLSRQTSKV</sequence>
<reference evidence="1 2" key="1">
    <citation type="journal article" date="2018" name="Science">
        <title>The opium poppy genome and morphinan production.</title>
        <authorList>
            <person name="Guo L."/>
            <person name="Winzer T."/>
            <person name="Yang X."/>
            <person name="Li Y."/>
            <person name="Ning Z."/>
            <person name="He Z."/>
            <person name="Teodor R."/>
            <person name="Lu Y."/>
            <person name="Bowser T.A."/>
            <person name="Graham I.A."/>
            <person name="Ye K."/>
        </authorList>
    </citation>
    <scope>NUCLEOTIDE SEQUENCE [LARGE SCALE GENOMIC DNA]</scope>
    <source>
        <strain evidence="2">cv. HN1</strain>
        <tissue evidence="1">Leaves</tissue>
    </source>
</reference>
<dbReference type="Proteomes" id="UP000316621">
    <property type="component" value="Chromosome 11"/>
</dbReference>
<organism evidence="1 2">
    <name type="scientific">Papaver somniferum</name>
    <name type="common">Opium poppy</name>
    <dbReference type="NCBI Taxonomy" id="3469"/>
    <lineage>
        <taxon>Eukaryota</taxon>
        <taxon>Viridiplantae</taxon>
        <taxon>Streptophyta</taxon>
        <taxon>Embryophyta</taxon>
        <taxon>Tracheophyta</taxon>
        <taxon>Spermatophyta</taxon>
        <taxon>Magnoliopsida</taxon>
        <taxon>Ranunculales</taxon>
        <taxon>Papaveraceae</taxon>
        <taxon>Papaveroideae</taxon>
        <taxon>Papaver</taxon>
    </lineage>
</organism>
<evidence type="ECO:0000313" key="2">
    <source>
        <dbReference type="Proteomes" id="UP000316621"/>
    </source>
</evidence>
<name>A0A4Y7LG71_PAPSO</name>
<gene>
    <name evidence="1" type="ORF">C5167_045951</name>
</gene>